<evidence type="ECO:0000313" key="2">
    <source>
        <dbReference type="Proteomes" id="UP000243528"/>
    </source>
</evidence>
<keyword evidence="2" id="KW-1185">Reference proteome</keyword>
<proteinExistence type="predicted"/>
<comment type="caution">
    <text evidence="1">The sequence shown here is derived from an EMBL/GenBank/DDBJ whole genome shotgun (WGS) entry which is preliminary data.</text>
</comment>
<gene>
    <name evidence="1" type="ORF">CLV30_105213</name>
</gene>
<accession>A0A2P8E5J7</accession>
<dbReference type="Gene3D" id="3.40.50.300">
    <property type="entry name" value="P-loop containing nucleotide triphosphate hydrolases"/>
    <property type="match status" value="1"/>
</dbReference>
<dbReference type="RefSeq" id="WP_146154791.1">
    <property type="nucleotide sequence ID" value="NZ_PYGE01000005.1"/>
</dbReference>
<organism evidence="1 2">
    <name type="scientific">Haloactinopolyspora alba</name>
    <dbReference type="NCBI Taxonomy" id="648780"/>
    <lineage>
        <taxon>Bacteria</taxon>
        <taxon>Bacillati</taxon>
        <taxon>Actinomycetota</taxon>
        <taxon>Actinomycetes</taxon>
        <taxon>Jiangellales</taxon>
        <taxon>Jiangellaceae</taxon>
        <taxon>Haloactinopolyspora</taxon>
    </lineage>
</organism>
<dbReference type="Proteomes" id="UP000243528">
    <property type="component" value="Unassembled WGS sequence"/>
</dbReference>
<dbReference type="SUPFAM" id="SSF53795">
    <property type="entry name" value="PEP carboxykinase-like"/>
    <property type="match status" value="1"/>
</dbReference>
<sequence length="270" mass="26346">MSGRLVVEVAGVSIEVVGADTTALRSVLGDVLTPDDAPAERVVDLGDAGPSGVETVLAAVARAAVEPARGLLLHAGAVVRDGRAVLFPGASGQGKSTLTAACLQQGFDYLSDELVAVDLDTGTVTGWPRPLMLTPWSAATLGLDGADGAEGVAAVGAGKTAVAAAALGAAPVRSSVEVAHVVLARRDGGAAPPVPVAAGDVLREVLAASFNHYVHGARAWQAAARLAGSAHGWLLGVGDVATAADAVAALLDGSGAAAWPEGSGAGGPPA</sequence>
<dbReference type="AlphaFoldDB" id="A0A2P8E5J7"/>
<evidence type="ECO:0008006" key="3">
    <source>
        <dbReference type="Google" id="ProtNLM"/>
    </source>
</evidence>
<evidence type="ECO:0000313" key="1">
    <source>
        <dbReference type="EMBL" id="PSL04746.1"/>
    </source>
</evidence>
<dbReference type="EMBL" id="PYGE01000005">
    <property type="protein sequence ID" value="PSL04746.1"/>
    <property type="molecule type" value="Genomic_DNA"/>
</dbReference>
<dbReference type="InterPro" id="IPR027417">
    <property type="entry name" value="P-loop_NTPase"/>
</dbReference>
<protein>
    <recommendedName>
        <fullName evidence="3">Hpr(Ser) kinase/phosphatase</fullName>
    </recommendedName>
</protein>
<dbReference type="OrthoDB" id="4793383at2"/>
<reference evidence="1 2" key="1">
    <citation type="submission" date="2018-03" db="EMBL/GenBank/DDBJ databases">
        <title>Genomic Encyclopedia of Archaeal and Bacterial Type Strains, Phase II (KMG-II): from individual species to whole genera.</title>
        <authorList>
            <person name="Goeker M."/>
        </authorList>
    </citation>
    <scope>NUCLEOTIDE SEQUENCE [LARGE SCALE GENOMIC DNA]</scope>
    <source>
        <strain evidence="1 2">DSM 45211</strain>
    </source>
</reference>
<name>A0A2P8E5J7_9ACTN</name>